<evidence type="ECO:0000256" key="1">
    <source>
        <dbReference type="SAM" id="MobiDB-lite"/>
    </source>
</evidence>
<feature type="domain" description="BZIP" evidence="2">
    <location>
        <begin position="31"/>
        <end position="44"/>
    </location>
</feature>
<dbReference type="AlphaFoldDB" id="A0A067MPG5"/>
<feature type="region of interest" description="Disordered" evidence="1">
    <location>
        <begin position="256"/>
        <end position="280"/>
    </location>
</feature>
<dbReference type="PROSITE" id="PS00036">
    <property type="entry name" value="BZIP_BASIC"/>
    <property type="match status" value="1"/>
</dbReference>
<feature type="compositionally biased region" description="Low complexity" evidence="1">
    <location>
        <begin position="18"/>
        <end position="29"/>
    </location>
</feature>
<dbReference type="STRING" id="930990.A0A067MPG5"/>
<name>A0A067MPG5_BOTB1</name>
<dbReference type="EMBL" id="KL198041">
    <property type="protein sequence ID" value="KDQ13762.1"/>
    <property type="molecule type" value="Genomic_DNA"/>
</dbReference>
<protein>
    <recommendedName>
        <fullName evidence="2">BZIP domain-containing protein</fullName>
    </recommendedName>
</protein>
<evidence type="ECO:0000313" key="4">
    <source>
        <dbReference type="Proteomes" id="UP000027195"/>
    </source>
</evidence>
<dbReference type="CDD" id="cd14686">
    <property type="entry name" value="bZIP"/>
    <property type="match status" value="1"/>
</dbReference>
<organism evidence="3 4">
    <name type="scientific">Botryobasidium botryosum (strain FD-172 SS1)</name>
    <dbReference type="NCBI Taxonomy" id="930990"/>
    <lineage>
        <taxon>Eukaryota</taxon>
        <taxon>Fungi</taxon>
        <taxon>Dikarya</taxon>
        <taxon>Basidiomycota</taxon>
        <taxon>Agaricomycotina</taxon>
        <taxon>Agaricomycetes</taxon>
        <taxon>Cantharellales</taxon>
        <taxon>Botryobasidiaceae</taxon>
        <taxon>Botryobasidium</taxon>
    </lineage>
</organism>
<dbReference type="HOGENOM" id="CLU_993933_0_0_1"/>
<proteinExistence type="predicted"/>
<feature type="region of interest" description="Disordered" evidence="1">
    <location>
        <begin position="1"/>
        <end position="46"/>
    </location>
</feature>
<reference evidence="4" key="1">
    <citation type="journal article" date="2014" name="Proc. Natl. Acad. Sci. U.S.A.">
        <title>Extensive sampling of basidiomycete genomes demonstrates inadequacy of the white-rot/brown-rot paradigm for wood decay fungi.</title>
        <authorList>
            <person name="Riley R."/>
            <person name="Salamov A.A."/>
            <person name="Brown D.W."/>
            <person name="Nagy L.G."/>
            <person name="Floudas D."/>
            <person name="Held B.W."/>
            <person name="Levasseur A."/>
            <person name="Lombard V."/>
            <person name="Morin E."/>
            <person name="Otillar R."/>
            <person name="Lindquist E.A."/>
            <person name="Sun H."/>
            <person name="LaButti K.M."/>
            <person name="Schmutz J."/>
            <person name="Jabbour D."/>
            <person name="Luo H."/>
            <person name="Baker S.E."/>
            <person name="Pisabarro A.G."/>
            <person name="Walton J.D."/>
            <person name="Blanchette R.A."/>
            <person name="Henrissat B."/>
            <person name="Martin F."/>
            <person name="Cullen D."/>
            <person name="Hibbett D.S."/>
            <person name="Grigoriev I.V."/>
        </authorList>
    </citation>
    <scope>NUCLEOTIDE SEQUENCE [LARGE SCALE GENOMIC DNA]</scope>
    <source>
        <strain evidence="4">FD-172 SS1</strain>
    </source>
</reference>
<evidence type="ECO:0000313" key="3">
    <source>
        <dbReference type="EMBL" id="KDQ13762.1"/>
    </source>
</evidence>
<feature type="region of interest" description="Disordered" evidence="1">
    <location>
        <begin position="157"/>
        <end position="209"/>
    </location>
</feature>
<dbReference type="InParanoid" id="A0A067MPG5"/>
<dbReference type="Proteomes" id="UP000027195">
    <property type="component" value="Unassembled WGS sequence"/>
</dbReference>
<gene>
    <name evidence="3" type="ORF">BOTBODRAFT_359828</name>
</gene>
<keyword evidence="4" id="KW-1185">Reference proteome</keyword>
<sequence length="280" mass="29987">MASIAAHYAPSPSFAGDSPSSDSQQPSFDSRSRNARAQARHRAKRKAYIEQLEETVQKLQSTLGVCHKPEESSVKIMELEEENYRLRQEIQHLRAQIYGVYGQPSASPPFGSSYRNSSPMSASGLSLASDDGDASLDRDNKKRKLSVDEVDMILSSAATSTGLSPGMPSRAPLPSNMTPRSPHNRNSVAPGPRHPPPTHHNGNYAGETSPNCSPYPLNHFFPNNSSHTGAPSVCSSSSFPNHISQIGKRMSPLLVPSGFSFGNSMSGAAPPLGDDSSLVS</sequence>
<evidence type="ECO:0000259" key="2">
    <source>
        <dbReference type="PROSITE" id="PS00036"/>
    </source>
</evidence>
<dbReference type="InterPro" id="IPR004827">
    <property type="entry name" value="bZIP"/>
</dbReference>
<feature type="region of interest" description="Disordered" evidence="1">
    <location>
        <begin position="101"/>
        <end position="142"/>
    </location>
</feature>
<dbReference type="GO" id="GO:0003700">
    <property type="term" value="F:DNA-binding transcription factor activity"/>
    <property type="evidence" value="ECO:0007669"/>
    <property type="project" value="InterPro"/>
</dbReference>
<dbReference type="OrthoDB" id="3257643at2759"/>
<accession>A0A067MPG5</accession>
<feature type="compositionally biased region" description="Polar residues" evidence="1">
    <location>
        <begin position="175"/>
        <end position="187"/>
    </location>
</feature>
<dbReference type="Gene3D" id="1.20.5.170">
    <property type="match status" value="1"/>
</dbReference>